<organism evidence="2 3">
    <name type="scientific">Streptomyces lichenis</name>
    <dbReference type="NCBI Taxonomy" id="2306967"/>
    <lineage>
        <taxon>Bacteria</taxon>
        <taxon>Bacillati</taxon>
        <taxon>Actinomycetota</taxon>
        <taxon>Actinomycetes</taxon>
        <taxon>Kitasatosporales</taxon>
        <taxon>Streptomycetaceae</taxon>
        <taxon>Streptomyces</taxon>
    </lineage>
</organism>
<dbReference type="EMBL" id="JALPTH010000008">
    <property type="protein sequence ID" value="MCK8677985.1"/>
    <property type="molecule type" value="Genomic_DNA"/>
</dbReference>
<keyword evidence="3" id="KW-1185">Reference proteome</keyword>
<dbReference type="RefSeq" id="WP_248633443.1">
    <property type="nucleotide sequence ID" value="NZ_JALPTH010000008.1"/>
</dbReference>
<comment type="caution">
    <text evidence="2">The sequence shown here is derived from an EMBL/GenBank/DDBJ whole genome shotgun (WGS) entry which is preliminary data.</text>
</comment>
<gene>
    <name evidence="2" type="ORF">M1O15_11380</name>
</gene>
<evidence type="ECO:0000313" key="2">
    <source>
        <dbReference type="EMBL" id="MCK8677985.1"/>
    </source>
</evidence>
<evidence type="ECO:0000313" key="3">
    <source>
        <dbReference type="Proteomes" id="UP001522868"/>
    </source>
</evidence>
<dbReference type="Proteomes" id="UP001522868">
    <property type="component" value="Unassembled WGS sequence"/>
</dbReference>
<feature type="region of interest" description="Disordered" evidence="1">
    <location>
        <begin position="42"/>
        <end position="70"/>
    </location>
</feature>
<feature type="region of interest" description="Disordered" evidence="1">
    <location>
        <begin position="95"/>
        <end position="120"/>
    </location>
</feature>
<reference evidence="2 3" key="1">
    <citation type="submission" date="2022-04" db="EMBL/GenBank/DDBJ databases">
        <title>Streptomyces sp. nov. LCR6-01 isolated from Lichen of Dirinaria sp.</title>
        <authorList>
            <person name="Kanchanasin P."/>
            <person name="Tanasupawat S."/>
            <person name="Phongsopitanun W."/>
        </authorList>
    </citation>
    <scope>NUCLEOTIDE SEQUENCE [LARGE SCALE GENOMIC DNA]</scope>
    <source>
        <strain evidence="2 3">LCR6-01</strain>
    </source>
</reference>
<protein>
    <submittedName>
        <fullName evidence="2">Uncharacterized protein</fullName>
    </submittedName>
</protein>
<proteinExistence type="predicted"/>
<sequence length="120" mass="13321">MDDVCPWERVAARITELREELDGRDRNQTEPERRLLRTLAIGQDSQQAAEAARAAAGASSRRGRDTHSWSDVRTELCRVITTALIALDTISGDPIGLLDTHLRHPADPAQPHRPEPTPEP</sequence>
<name>A0ABT0I9I7_9ACTN</name>
<accession>A0ABT0I9I7</accession>
<feature type="compositionally biased region" description="Basic and acidic residues" evidence="1">
    <location>
        <begin position="100"/>
        <end position="120"/>
    </location>
</feature>
<evidence type="ECO:0000256" key="1">
    <source>
        <dbReference type="SAM" id="MobiDB-lite"/>
    </source>
</evidence>
<feature type="compositionally biased region" description="Low complexity" evidence="1">
    <location>
        <begin position="48"/>
        <end position="60"/>
    </location>
</feature>